<name>A0A3L8STN7_CHLGU</name>
<proteinExistence type="predicted"/>
<keyword evidence="3" id="KW-1185">Reference proteome</keyword>
<feature type="compositionally biased region" description="Low complexity" evidence="1">
    <location>
        <begin position="22"/>
        <end position="35"/>
    </location>
</feature>
<dbReference type="AlphaFoldDB" id="A0A3L8STN7"/>
<dbReference type="Proteomes" id="UP000276834">
    <property type="component" value="Unassembled WGS sequence"/>
</dbReference>
<organism evidence="2 3">
    <name type="scientific">Chloebia gouldiae</name>
    <name type="common">Gouldian finch</name>
    <name type="synonym">Erythrura gouldiae</name>
    <dbReference type="NCBI Taxonomy" id="44316"/>
    <lineage>
        <taxon>Eukaryota</taxon>
        <taxon>Metazoa</taxon>
        <taxon>Chordata</taxon>
        <taxon>Craniata</taxon>
        <taxon>Vertebrata</taxon>
        <taxon>Euteleostomi</taxon>
        <taxon>Archelosauria</taxon>
        <taxon>Archosauria</taxon>
        <taxon>Dinosauria</taxon>
        <taxon>Saurischia</taxon>
        <taxon>Theropoda</taxon>
        <taxon>Coelurosauria</taxon>
        <taxon>Aves</taxon>
        <taxon>Neognathae</taxon>
        <taxon>Neoaves</taxon>
        <taxon>Telluraves</taxon>
        <taxon>Australaves</taxon>
        <taxon>Passeriformes</taxon>
        <taxon>Passeroidea</taxon>
        <taxon>Passeridae</taxon>
        <taxon>Chloebia</taxon>
    </lineage>
</organism>
<accession>A0A3L8STN7</accession>
<evidence type="ECO:0000313" key="2">
    <source>
        <dbReference type="EMBL" id="RLW07912.1"/>
    </source>
</evidence>
<evidence type="ECO:0000313" key="3">
    <source>
        <dbReference type="Proteomes" id="UP000276834"/>
    </source>
</evidence>
<reference evidence="2 3" key="1">
    <citation type="journal article" date="2018" name="Proc. R. Soc. B">
        <title>A non-coding region near Follistatin controls head colour polymorphism in the Gouldian finch.</title>
        <authorList>
            <person name="Toomey M.B."/>
            <person name="Marques C.I."/>
            <person name="Andrade P."/>
            <person name="Araujo P.M."/>
            <person name="Sabatino S."/>
            <person name="Gazda M.A."/>
            <person name="Afonso S."/>
            <person name="Lopes R.J."/>
            <person name="Corbo J.C."/>
            <person name="Carneiro M."/>
        </authorList>
    </citation>
    <scope>NUCLEOTIDE SEQUENCE [LARGE SCALE GENOMIC DNA]</scope>
    <source>
        <strain evidence="2">Red01</strain>
        <tissue evidence="2">Muscle</tissue>
    </source>
</reference>
<gene>
    <name evidence="2" type="ORF">DV515_00003677</name>
</gene>
<feature type="region of interest" description="Disordered" evidence="1">
    <location>
        <begin position="57"/>
        <end position="153"/>
    </location>
</feature>
<feature type="region of interest" description="Disordered" evidence="1">
    <location>
        <begin position="12"/>
        <end position="38"/>
    </location>
</feature>
<dbReference type="EMBL" id="QUSF01000007">
    <property type="protein sequence ID" value="RLW07912.1"/>
    <property type="molecule type" value="Genomic_DNA"/>
</dbReference>
<protein>
    <submittedName>
        <fullName evidence="2">Uncharacterized protein</fullName>
    </submittedName>
</protein>
<feature type="compositionally biased region" description="Low complexity" evidence="1">
    <location>
        <begin position="121"/>
        <end position="143"/>
    </location>
</feature>
<sequence>MGFCCPCIGMQRQRRGGGGRAGDSSRSSDGTRVSAFPSQCRRLSNVISEMILLNQESVTQGRGAQPPPGSSQAQPSAAAGGGRRLPLPWPRSLPLSFSQPPARPGPDTQQPRDGGPGVRGSGSPPLSRSGAVSRRPGPGQGPRRLGRCSATSRAESCACVSECVCVCM</sequence>
<comment type="caution">
    <text evidence="2">The sequence shown here is derived from an EMBL/GenBank/DDBJ whole genome shotgun (WGS) entry which is preliminary data.</text>
</comment>
<feature type="compositionally biased region" description="Low complexity" evidence="1">
    <location>
        <begin position="70"/>
        <end position="98"/>
    </location>
</feature>
<evidence type="ECO:0000256" key="1">
    <source>
        <dbReference type="SAM" id="MobiDB-lite"/>
    </source>
</evidence>